<proteinExistence type="predicted"/>
<sequence>MKAEKVFSTNRALWLSMYPYFAFEAPIFRNKITHNGLWDPDDIKNFANELIYDLFAIISAIKFTPKLPYNQLGVILSLRQEIKKLELSYEDYSTVLFSLFSGNQGRNLGKEIFDILKRREEKKEVLEFYSIPISEFVSTNLYEECCRLTRVIYDEKLWELIIKQLSSITKHEPDKPYDFVDFAEMIVNSYIDEFEKDSRLKEKCILIKKELKKFY</sequence>
<protein>
    <submittedName>
        <fullName evidence="1">Uncharacterized protein</fullName>
    </submittedName>
</protein>
<dbReference type="Proteomes" id="UP000198650">
    <property type="component" value="Unassembled WGS sequence"/>
</dbReference>
<accession>A0A1I0T6L2</accession>
<dbReference type="AlphaFoldDB" id="A0A1I0T6L2"/>
<keyword evidence="2" id="KW-1185">Reference proteome</keyword>
<reference evidence="2" key="1">
    <citation type="submission" date="2016-10" db="EMBL/GenBank/DDBJ databases">
        <authorList>
            <person name="Varghese N."/>
            <person name="Submissions S."/>
        </authorList>
    </citation>
    <scope>NUCLEOTIDE SEQUENCE [LARGE SCALE GENOMIC DNA]</scope>
    <source>
        <strain evidence="2">M1</strain>
    </source>
</reference>
<name>A0A1I0T6L2_9BACL</name>
<dbReference type="EMBL" id="FOJS01000014">
    <property type="protein sequence ID" value="SFA47243.1"/>
    <property type="molecule type" value="Genomic_DNA"/>
</dbReference>
<evidence type="ECO:0000313" key="2">
    <source>
        <dbReference type="Proteomes" id="UP000198650"/>
    </source>
</evidence>
<dbReference type="OrthoDB" id="2082864at2"/>
<gene>
    <name evidence="1" type="ORF">SAMN05192569_101422</name>
</gene>
<organism evidence="1 2">
    <name type="scientific">Parageobacillus thermantarcticus</name>
    <dbReference type="NCBI Taxonomy" id="186116"/>
    <lineage>
        <taxon>Bacteria</taxon>
        <taxon>Bacillati</taxon>
        <taxon>Bacillota</taxon>
        <taxon>Bacilli</taxon>
        <taxon>Bacillales</taxon>
        <taxon>Anoxybacillaceae</taxon>
        <taxon>Parageobacillus</taxon>
    </lineage>
</organism>
<dbReference type="RefSeq" id="WP_143093431.1">
    <property type="nucleotide sequence ID" value="NZ_FOJS01000014.1"/>
</dbReference>
<evidence type="ECO:0000313" key="1">
    <source>
        <dbReference type="EMBL" id="SFA47243.1"/>
    </source>
</evidence>